<dbReference type="PROSITE" id="PS50262">
    <property type="entry name" value="G_PROTEIN_RECEP_F1_2"/>
    <property type="match status" value="1"/>
</dbReference>
<dbReference type="SMART" id="SM01381">
    <property type="entry name" value="7TM_GPCR_Srsx"/>
    <property type="match status" value="1"/>
</dbReference>
<evidence type="ECO:0000256" key="10">
    <source>
        <dbReference type="ARBA" id="ARBA00023224"/>
    </source>
</evidence>
<dbReference type="AlphaFoldDB" id="A0A8C5DT91"/>
<organism evidence="13 14">
    <name type="scientific">Gouania willdenowi</name>
    <name type="common">Blunt-snouted clingfish</name>
    <name type="synonym">Lepadogaster willdenowi</name>
    <dbReference type="NCBI Taxonomy" id="441366"/>
    <lineage>
        <taxon>Eukaryota</taxon>
        <taxon>Metazoa</taxon>
        <taxon>Chordata</taxon>
        <taxon>Craniata</taxon>
        <taxon>Vertebrata</taxon>
        <taxon>Euteleostomi</taxon>
        <taxon>Actinopterygii</taxon>
        <taxon>Neopterygii</taxon>
        <taxon>Teleostei</taxon>
        <taxon>Neoteleostei</taxon>
        <taxon>Acanthomorphata</taxon>
        <taxon>Ovalentaria</taxon>
        <taxon>Blenniimorphae</taxon>
        <taxon>Blenniiformes</taxon>
        <taxon>Gobiesocoidei</taxon>
        <taxon>Gobiesocidae</taxon>
        <taxon>Gobiesocinae</taxon>
        <taxon>Gouania</taxon>
    </lineage>
</organism>
<dbReference type="RefSeq" id="XP_028318678.1">
    <property type="nucleotide sequence ID" value="XM_028462877.1"/>
</dbReference>
<keyword evidence="10 11" id="KW-0807">Transducer</keyword>
<keyword evidence="14" id="KW-1185">Reference proteome</keyword>
<evidence type="ECO:0000256" key="11">
    <source>
        <dbReference type="RuleBase" id="RU201114"/>
    </source>
</evidence>
<name>A0A8C5DT91_GOUWI</name>
<feature type="transmembrane region" description="Helical" evidence="11">
    <location>
        <begin position="280"/>
        <end position="303"/>
    </location>
</feature>
<gene>
    <name evidence="13" type="primary">LOC114473324</name>
</gene>
<keyword evidence="5 11" id="KW-0297">G-protein coupled receptor</keyword>
<feature type="domain" description="G-protein coupled receptors family 1 profile" evidence="12">
    <location>
        <begin position="23"/>
        <end position="301"/>
    </location>
</feature>
<evidence type="ECO:0000313" key="13">
    <source>
        <dbReference type="Ensembl" id="ENSGWIP00000011458.1"/>
    </source>
</evidence>
<comment type="subcellular location">
    <subcellularLocation>
        <location evidence="1 11">Cell membrane</location>
        <topology evidence="1 11">Multi-pass membrane protein</topology>
    </subcellularLocation>
</comment>
<evidence type="ECO:0000256" key="7">
    <source>
        <dbReference type="ARBA" id="ARBA00023157"/>
    </source>
</evidence>
<evidence type="ECO:0000259" key="12">
    <source>
        <dbReference type="PROSITE" id="PS50262"/>
    </source>
</evidence>
<proteinExistence type="inferred from homology"/>
<dbReference type="PRINTS" id="PR00424">
    <property type="entry name" value="ADENOSINER"/>
</dbReference>
<dbReference type="Ensembl" id="ENSGWIT00000012768.1">
    <property type="protein sequence ID" value="ENSGWIP00000011458.1"/>
    <property type="gene ID" value="ENSGWIG00000006730.1"/>
</dbReference>
<reference evidence="13" key="3">
    <citation type="submission" date="2025-09" db="UniProtKB">
        <authorList>
            <consortium name="Ensembl"/>
        </authorList>
    </citation>
    <scope>IDENTIFICATION</scope>
</reference>
<comment type="similarity">
    <text evidence="11">Belongs to the G-protein coupled receptor 1 family.</text>
</comment>
<keyword evidence="4 11" id="KW-1133">Transmembrane helix</keyword>
<feature type="transmembrane region" description="Helical" evidence="11">
    <location>
        <begin position="244"/>
        <end position="265"/>
    </location>
</feature>
<dbReference type="RefSeq" id="XP_028318677.1">
    <property type="nucleotide sequence ID" value="XM_028462876.1"/>
</dbReference>
<evidence type="ECO:0000256" key="6">
    <source>
        <dbReference type="ARBA" id="ARBA00023136"/>
    </source>
</evidence>
<dbReference type="GO" id="GO:0005886">
    <property type="term" value="C:plasma membrane"/>
    <property type="evidence" value="ECO:0007669"/>
    <property type="project" value="UniProtKB-SubCell"/>
</dbReference>
<dbReference type="PANTHER" id="PTHR24246">
    <property type="entry name" value="OLFACTORY RECEPTOR AND ADENOSINE RECEPTOR"/>
    <property type="match status" value="1"/>
</dbReference>
<dbReference type="InterPro" id="IPR001634">
    <property type="entry name" value="Adenosn_rcpt"/>
</dbReference>
<feature type="transmembrane region" description="Helical" evidence="11">
    <location>
        <begin position="124"/>
        <end position="144"/>
    </location>
</feature>
<evidence type="ECO:0000256" key="5">
    <source>
        <dbReference type="ARBA" id="ARBA00023040"/>
    </source>
</evidence>
<dbReference type="Proteomes" id="UP000694680">
    <property type="component" value="Chromosome 12"/>
</dbReference>
<dbReference type="InterPro" id="IPR017452">
    <property type="entry name" value="GPCR_Rhodpsn_7TM"/>
</dbReference>
<dbReference type="Gene3D" id="1.20.1070.10">
    <property type="entry name" value="Rhodopsin 7-helix transmembrane proteins"/>
    <property type="match status" value="1"/>
</dbReference>
<accession>A0A8C5DT91</accession>
<keyword evidence="2 11" id="KW-1003">Cell membrane</keyword>
<feature type="transmembrane region" description="Helical" evidence="11">
    <location>
        <begin position="44"/>
        <end position="66"/>
    </location>
</feature>
<sequence length="458" mass="50615">MLEDYQLVYIVLELVIALLAVAGNTLVCWSVFINSNLQSITNFFVVSLAVADIAVGLLAIPFAITISFGFCTNFYGCLFIACFVLVLTQSSIFSLLAIAVDRYIAIKNPLRYTSVVTGQRAKSFIALCWVLSVGIGLTPMMGWYSDEGSNSTNPVNSMERSCPEGLTKCLFEGVVTMNYMIYFNFFGCVLLPLMVMLAIYIHIFFAARRQLRLMSLKVFHIPVQKVKTPPLSASRSTLQKEVHAAKSLAIIVGLFAVCWLPLHIINCVNHLCHDCERTDIWVMNIAIILSHANSVVNPLIYAYRIREFRLTFRKILYQRVLGKRNGRRRGSCSIDGTVAGSNSIFWTSSRVSREASSCETVVNNFVPDLIASKGCRELDFQWTSNLDAAPSSHILNGLQIKTKARSSQCAAESDQHVGEAAQVLDLKQQGSSLAFVNIPALSLHSTGFGQSTTLTEIS</sequence>
<evidence type="ECO:0000256" key="8">
    <source>
        <dbReference type="ARBA" id="ARBA00023170"/>
    </source>
</evidence>
<dbReference type="GO" id="GO:0007189">
    <property type="term" value="P:adenylate cyclase-activating G protein-coupled receptor signaling pathway"/>
    <property type="evidence" value="ECO:0007669"/>
    <property type="project" value="TreeGrafter"/>
</dbReference>
<evidence type="ECO:0000256" key="9">
    <source>
        <dbReference type="ARBA" id="ARBA00023180"/>
    </source>
</evidence>
<keyword evidence="8 11" id="KW-0675">Receptor</keyword>
<keyword evidence="9 11" id="KW-0325">Glycoprotein</keyword>
<dbReference type="GO" id="GO:0001609">
    <property type="term" value="F:G protein-coupled adenosine receptor activity"/>
    <property type="evidence" value="ECO:0007669"/>
    <property type="project" value="UniProtKB-UniRule"/>
</dbReference>
<dbReference type="GeneID" id="114473324"/>
<evidence type="ECO:0000256" key="3">
    <source>
        <dbReference type="ARBA" id="ARBA00022692"/>
    </source>
</evidence>
<feature type="transmembrane region" description="Helical" evidence="11">
    <location>
        <begin position="6"/>
        <end position="32"/>
    </location>
</feature>
<dbReference type="SUPFAM" id="SSF81321">
    <property type="entry name" value="Family A G protein-coupled receptor-like"/>
    <property type="match status" value="1"/>
</dbReference>
<keyword evidence="3 11" id="KW-0812">Transmembrane</keyword>
<dbReference type="Pfam" id="PF00001">
    <property type="entry name" value="7tm_1"/>
    <property type="match status" value="1"/>
</dbReference>
<feature type="transmembrane region" description="Helical" evidence="11">
    <location>
        <begin position="181"/>
        <end position="207"/>
    </location>
</feature>
<dbReference type="FunFam" id="1.20.1070.10:FF:000061">
    <property type="entry name" value="Adenosine receptor A2"/>
    <property type="match status" value="1"/>
</dbReference>
<evidence type="ECO:0000313" key="14">
    <source>
        <dbReference type="Proteomes" id="UP000694680"/>
    </source>
</evidence>
<dbReference type="PRINTS" id="PR00237">
    <property type="entry name" value="GPCRRHODOPSN"/>
</dbReference>
<evidence type="ECO:0000256" key="2">
    <source>
        <dbReference type="ARBA" id="ARBA00022475"/>
    </source>
</evidence>
<reference evidence="13" key="1">
    <citation type="submission" date="2020-06" db="EMBL/GenBank/DDBJ databases">
        <authorList>
            <consortium name="Wellcome Sanger Institute Data Sharing"/>
        </authorList>
    </citation>
    <scope>NUCLEOTIDE SEQUENCE [LARGE SCALE GENOMIC DNA]</scope>
</reference>
<dbReference type="PROSITE" id="PS00237">
    <property type="entry name" value="G_PROTEIN_RECEP_F1_1"/>
    <property type="match status" value="1"/>
</dbReference>
<feature type="transmembrane region" description="Helical" evidence="11">
    <location>
        <begin position="78"/>
        <end position="104"/>
    </location>
</feature>
<keyword evidence="6 11" id="KW-0472">Membrane</keyword>
<dbReference type="PANTHER" id="PTHR24246:SF47">
    <property type="entry name" value="ADENOSINE RECEPTOR A2A"/>
    <property type="match status" value="1"/>
</dbReference>
<dbReference type="InterPro" id="IPR000276">
    <property type="entry name" value="GPCR_Rhodpsn"/>
</dbReference>
<dbReference type="OrthoDB" id="9445642at2759"/>
<evidence type="ECO:0000256" key="4">
    <source>
        <dbReference type="ARBA" id="ARBA00022989"/>
    </source>
</evidence>
<reference evidence="13" key="2">
    <citation type="submission" date="2025-08" db="UniProtKB">
        <authorList>
            <consortium name="Ensembl"/>
        </authorList>
    </citation>
    <scope>IDENTIFICATION</scope>
</reference>
<evidence type="ECO:0000256" key="1">
    <source>
        <dbReference type="ARBA" id="ARBA00004651"/>
    </source>
</evidence>
<protein>
    <submittedName>
        <fullName evidence="13">Adenosine receptor A2b-like</fullName>
    </submittedName>
</protein>
<keyword evidence="7 11" id="KW-1015">Disulfide bond</keyword>